<dbReference type="GO" id="GO:0005262">
    <property type="term" value="F:calcium channel activity"/>
    <property type="evidence" value="ECO:0007669"/>
    <property type="project" value="InterPro"/>
</dbReference>
<dbReference type="PANTHER" id="PTHR39142">
    <property type="entry name" value="MID1P"/>
    <property type="match status" value="1"/>
</dbReference>
<organism evidence="2 3">
    <name type="scientific">Ephemerocybe angulata</name>
    <dbReference type="NCBI Taxonomy" id="980116"/>
    <lineage>
        <taxon>Eukaryota</taxon>
        <taxon>Fungi</taxon>
        <taxon>Dikarya</taxon>
        <taxon>Basidiomycota</taxon>
        <taxon>Agaricomycotina</taxon>
        <taxon>Agaricomycetes</taxon>
        <taxon>Agaricomycetidae</taxon>
        <taxon>Agaricales</taxon>
        <taxon>Agaricineae</taxon>
        <taxon>Psathyrellaceae</taxon>
        <taxon>Ephemerocybe</taxon>
    </lineage>
</organism>
<feature type="chain" id="PRO_5034137932" evidence="1">
    <location>
        <begin position="21"/>
        <end position="475"/>
    </location>
</feature>
<keyword evidence="3" id="KW-1185">Reference proteome</keyword>
<gene>
    <name evidence="2" type="ORF">DFP72DRAFT_525613</name>
</gene>
<evidence type="ECO:0000313" key="2">
    <source>
        <dbReference type="EMBL" id="KAF6763164.1"/>
    </source>
</evidence>
<dbReference type="InterPro" id="IPR024338">
    <property type="entry name" value="MID1/Yam8"/>
</dbReference>
<dbReference type="EMBL" id="JACGCI010000006">
    <property type="protein sequence ID" value="KAF6763164.1"/>
    <property type="molecule type" value="Genomic_DNA"/>
</dbReference>
<evidence type="ECO:0000256" key="1">
    <source>
        <dbReference type="SAM" id="SignalP"/>
    </source>
</evidence>
<keyword evidence="1" id="KW-0732">Signal</keyword>
<reference evidence="2 3" key="1">
    <citation type="submission" date="2020-07" db="EMBL/GenBank/DDBJ databases">
        <title>Comparative genomics of pyrophilous fungi reveals a link between fire events and developmental genes.</title>
        <authorList>
            <consortium name="DOE Joint Genome Institute"/>
            <person name="Steindorff A.S."/>
            <person name="Carver A."/>
            <person name="Calhoun S."/>
            <person name="Stillman K."/>
            <person name="Liu H."/>
            <person name="Lipzen A."/>
            <person name="Pangilinan J."/>
            <person name="Labutti K."/>
            <person name="Bruns T.D."/>
            <person name="Grigoriev I.V."/>
        </authorList>
    </citation>
    <scope>NUCLEOTIDE SEQUENCE [LARGE SCALE GENOMIC DNA]</scope>
    <source>
        <strain evidence="2 3">CBS 144469</strain>
    </source>
</reference>
<sequence length="475" mass="50700">MHLLPSTLICLLTNILSAAAQTRLKLPLDAVSQFNSGNGPFEIPSAPLVSVSVATCSQNSGLRFLVTTESGSATPTTDIILINGQGNFTSAFESGGAVAVEGTGSFEIALSTTGQPMHQALNASQIPLFGDSTSNQAIIFSPPFSRLETPQPTYPNYTMLPVDVPQAFQPDVTPNYTLALFPTTNDAHPQTSCFATRQSIIGSQGNVNLNQSLWLRDEAGWRSQFLLGGLTPATNYTAYLILDSTKIAGPMYFATKSAAFPCPLVANLPYCPGVAYAMPLAAPPNGAEIYTGNTLPTALSDPIRSYLTNFTVTLNSFACGRDMYSPLVTCADCQREYRKWLCTISLPRCSEPSLSNPNGFSSIPPLPTATGLSASKNDQQQVLSALMPQQTSTTPRNKFLPQFNSAYQMLLPCIETCNAMDRACPSFLGFKCPTSQFNGAASYGIGYIDGKDGDQGEGLTGVAQDRYGNVWCQLG</sequence>
<dbReference type="Pfam" id="PF12929">
    <property type="entry name" value="Mid1"/>
    <property type="match status" value="1"/>
</dbReference>
<evidence type="ECO:0000313" key="3">
    <source>
        <dbReference type="Proteomes" id="UP000521943"/>
    </source>
</evidence>
<accession>A0A8H6IDP0</accession>
<name>A0A8H6IDP0_9AGAR</name>
<dbReference type="AlphaFoldDB" id="A0A8H6IDP0"/>
<dbReference type="PANTHER" id="PTHR39142:SF1">
    <property type="entry name" value="AEL197CP"/>
    <property type="match status" value="1"/>
</dbReference>
<comment type="caution">
    <text evidence="2">The sequence shown here is derived from an EMBL/GenBank/DDBJ whole genome shotgun (WGS) entry which is preliminary data.</text>
</comment>
<proteinExistence type="predicted"/>
<dbReference type="GO" id="GO:0098703">
    <property type="term" value="P:calcium ion import across plasma membrane"/>
    <property type="evidence" value="ECO:0007669"/>
    <property type="project" value="InterPro"/>
</dbReference>
<dbReference type="OrthoDB" id="5405745at2759"/>
<dbReference type="Proteomes" id="UP000521943">
    <property type="component" value="Unassembled WGS sequence"/>
</dbReference>
<protein>
    <submittedName>
        <fullName evidence="2">Calcium channel</fullName>
    </submittedName>
</protein>
<feature type="signal peptide" evidence="1">
    <location>
        <begin position="1"/>
        <end position="20"/>
    </location>
</feature>